<comment type="caution">
    <text evidence="1">The sequence shown here is derived from an EMBL/GenBank/DDBJ whole genome shotgun (WGS) entry which is preliminary data.</text>
</comment>
<reference evidence="1 2" key="1">
    <citation type="submission" date="2015-04" db="EMBL/GenBank/DDBJ databases">
        <title>Draft genome of the roundworm Trichinella nativa.</title>
        <authorList>
            <person name="Mitreva M."/>
        </authorList>
    </citation>
    <scope>NUCLEOTIDE SEQUENCE [LARGE SCALE GENOMIC DNA]</scope>
    <source>
        <strain evidence="1 2">ISS45</strain>
    </source>
</reference>
<dbReference type="AlphaFoldDB" id="A0A1Y3ELF3"/>
<sequence>MTRIRSKPVVLQYQSEVDFRKPNPSQATSPSPLVPVESIFRQAPIDSFDSHPFSGQMAKSEDSSASILQLPTEQQQSVKIEPPQFPALNTVDTRRDPKIATAPGLSSVLRESQNLFHTDGMNAFKLTGQELAAKGMPIFIRFQNAFPKDLQSLKQFGSGVFSSVRQ</sequence>
<dbReference type="EMBL" id="LVZM01008400">
    <property type="protein sequence ID" value="OUC45765.1"/>
    <property type="molecule type" value="Genomic_DNA"/>
</dbReference>
<proteinExistence type="predicted"/>
<evidence type="ECO:0000313" key="1">
    <source>
        <dbReference type="EMBL" id="OUC45765.1"/>
    </source>
</evidence>
<accession>A0A1Y3ELF3</accession>
<gene>
    <name evidence="1" type="ORF">D917_08229</name>
</gene>
<evidence type="ECO:0000313" key="2">
    <source>
        <dbReference type="Proteomes" id="UP000243006"/>
    </source>
</evidence>
<name>A0A1Y3ELF3_9BILA</name>
<dbReference type="Proteomes" id="UP000243006">
    <property type="component" value="Unassembled WGS sequence"/>
</dbReference>
<protein>
    <submittedName>
        <fullName evidence="1">Uncharacterized protein</fullName>
    </submittedName>
</protein>
<organism evidence="1 2">
    <name type="scientific">Trichinella nativa</name>
    <dbReference type="NCBI Taxonomy" id="6335"/>
    <lineage>
        <taxon>Eukaryota</taxon>
        <taxon>Metazoa</taxon>
        <taxon>Ecdysozoa</taxon>
        <taxon>Nematoda</taxon>
        <taxon>Enoplea</taxon>
        <taxon>Dorylaimia</taxon>
        <taxon>Trichinellida</taxon>
        <taxon>Trichinellidae</taxon>
        <taxon>Trichinella</taxon>
    </lineage>
</organism>